<reference evidence="4" key="1">
    <citation type="submission" date="2020-03" db="EMBL/GenBank/DDBJ databases">
        <title>The deep terrestrial virosphere.</title>
        <authorList>
            <person name="Holmfeldt K."/>
            <person name="Nilsson E."/>
            <person name="Simone D."/>
            <person name="Lopez-Fernandez M."/>
            <person name="Wu X."/>
            <person name="de Brujin I."/>
            <person name="Lundin D."/>
            <person name="Andersson A."/>
            <person name="Bertilsson S."/>
            <person name="Dopson M."/>
        </authorList>
    </citation>
    <scope>NUCLEOTIDE SEQUENCE</scope>
    <source>
        <strain evidence="3">MM415A02587</strain>
        <strain evidence="4">MM415B04124</strain>
    </source>
</reference>
<dbReference type="EMBL" id="MT143173">
    <property type="protein sequence ID" value="QJA93741.1"/>
    <property type="molecule type" value="Genomic_DNA"/>
</dbReference>
<evidence type="ECO:0000313" key="4">
    <source>
        <dbReference type="EMBL" id="QJA93741.1"/>
    </source>
</evidence>
<dbReference type="Pfam" id="PF00959">
    <property type="entry name" value="Phage_lysozyme"/>
    <property type="match status" value="1"/>
</dbReference>
<protein>
    <recommendedName>
        <fullName evidence="5">Glycoside hydrolase</fullName>
    </recommendedName>
</protein>
<evidence type="ECO:0000313" key="3">
    <source>
        <dbReference type="EMBL" id="QJA72836.1"/>
    </source>
</evidence>
<dbReference type="Gene3D" id="1.10.530.40">
    <property type="match status" value="1"/>
</dbReference>
<dbReference type="InterPro" id="IPR023346">
    <property type="entry name" value="Lysozyme-like_dom_sf"/>
</dbReference>
<dbReference type="AlphaFoldDB" id="A0A6M3LL08"/>
<organism evidence="4">
    <name type="scientific">viral metagenome</name>
    <dbReference type="NCBI Taxonomy" id="1070528"/>
    <lineage>
        <taxon>unclassified sequences</taxon>
        <taxon>metagenomes</taxon>
        <taxon>organismal metagenomes</taxon>
    </lineage>
</organism>
<name>A0A6M3LL08_9ZZZZ</name>
<evidence type="ECO:0000256" key="1">
    <source>
        <dbReference type="ARBA" id="ARBA00022529"/>
    </source>
</evidence>
<dbReference type="InterPro" id="IPR023347">
    <property type="entry name" value="Lysozyme_dom_sf"/>
</dbReference>
<dbReference type="GO" id="GO:0042742">
    <property type="term" value="P:defense response to bacterium"/>
    <property type="evidence" value="ECO:0007669"/>
    <property type="project" value="UniProtKB-KW"/>
</dbReference>
<evidence type="ECO:0000256" key="2">
    <source>
        <dbReference type="ARBA" id="ARBA00022638"/>
    </source>
</evidence>
<keyword evidence="2" id="KW-0081">Bacteriolytic enzyme</keyword>
<dbReference type="GO" id="GO:0003796">
    <property type="term" value="F:lysozyme activity"/>
    <property type="evidence" value="ECO:0007669"/>
    <property type="project" value="InterPro"/>
</dbReference>
<gene>
    <name evidence="3" type="ORF">MM415A02587_0002</name>
    <name evidence="4" type="ORF">MM415B04124_0011</name>
</gene>
<dbReference type="InterPro" id="IPR052619">
    <property type="entry name" value="Phage_lysozyme-like"/>
</dbReference>
<evidence type="ECO:0008006" key="5">
    <source>
        <dbReference type="Google" id="ProtNLM"/>
    </source>
</evidence>
<dbReference type="InterPro" id="IPR002196">
    <property type="entry name" value="Glyco_hydro_24"/>
</dbReference>
<dbReference type="GO" id="GO:0009253">
    <property type="term" value="P:peptidoglycan catabolic process"/>
    <property type="evidence" value="ECO:0007669"/>
    <property type="project" value="InterPro"/>
</dbReference>
<proteinExistence type="predicted"/>
<dbReference type="SUPFAM" id="SSF53955">
    <property type="entry name" value="Lysozyme-like"/>
    <property type="match status" value="1"/>
</dbReference>
<dbReference type="PANTHER" id="PTHR37406:SF1">
    <property type="entry name" value="T4-TYPE LYSOZYME 1-RELATED"/>
    <property type="match status" value="1"/>
</dbReference>
<accession>A0A6M3LL08</accession>
<dbReference type="EMBL" id="MT141982">
    <property type="protein sequence ID" value="QJA72836.1"/>
    <property type="molecule type" value="Genomic_DNA"/>
</dbReference>
<keyword evidence="1" id="KW-0929">Antimicrobial</keyword>
<dbReference type="PANTHER" id="PTHR37406">
    <property type="entry name" value="T4-TYPE LYSOZYME 1-RELATED"/>
    <property type="match status" value="1"/>
</dbReference>
<dbReference type="GO" id="GO:0031640">
    <property type="term" value="P:killing of cells of another organism"/>
    <property type="evidence" value="ECO:0007669"/>
    <property type="project" value="UniProtKB-KW"/>
</dbReference>
<dbReference type="GO" id="GO:0016998">
    <property type="term" value="P:cell wall macromolecule catabolic process"/>
    <property type="evidence" value="ECO:0007669"/>
    <property type="project" value="InterPro"/>
</dbReference>
<sequence>MTNNEIVKMIKRHEGGPHDVYLDSVGIPTLGWGHALHPGSFVPQEVSEIFFSMDFETAVDDAEFIIGKYDIEIDDIRKWVLINMAFQLGRSRLMAFKKMLAALIIKDYDEAAAQILDSKAAQQCQNRYKELAKIMKTGLA</sequence>